<keyword evidence="6" id="KW-1185">Reference proteome</keyword>
<gene>
    <name evidence="5" type="ORF">K505DRAFT_374436</name>
</gene>
<dbReference type="InterPro" id="IPR013783">
    <property type="entry name" value="Ig-like_fold"/>
</dbReference>
<feature type="compositionally biased region" description="Basic and acidic residues" evidence="1">
    <location>
        <begin position="515"/>
        <end position="539"/>
    </location>
</feature>
<feature type="region of interest" description="Disordered" evidence="1">
    <location>
        <begin position="602"/>
        <end position="660"/>
    </location>
</feature>
<feature type="compositionally biased region" description="Low complexity" evidence="1">
    <location>
        <begin position="1021"/>
        <end position="1033"/>
    </location>
</feature>
<sequence length="1292" mass="142091">MTAVRATAMLVAAILFATVAALSPQVNFPFNSQFPPTARTEEAYSFQFASTTFQPDSDTLQYSLIGSPSWLSLNSKNRTLWGIPTTGDAGMVTFTIAAAGEAGAVANMESKLFVEDHDAPKARGNISQTLASAGQLSGPKSLTLLPSKPFEIKFPSDVFQTTGKSLSYHATLADHTPLPAWASFDAPSLRLAGTTPPLTSLPQPYEILLIASEIPDFAAASISFTLLISNHQLLFKPLQQTLNLTKGNNINISDLRGKLFLDNAPIQDENIQSATAELPSWLSFNNQTFGITGIPPSGLMSQDLSITIKDQYGDTATHSIRLLFNSRLFTGEIGRLNITAGEYFEYVVPRSLLTKDNEDISVDFGPLAKWFQFNATNLTIHGKVAEDFAPQDIQGSLTAKSIDDETKDSQSFDFHVSGAGTHVYPGSSIVHPSANSDTSKAQGHQQKRKREAVIIGSVLGTTIGLAILLACGVLLCRRRKRQLKGYISPKDSRRPRSRRKTDISRPIPMDDEWEDVGKTTDADLEKGDGDDTASERTPERPSLLGLQLPSKKNTSRHAATTSIDESETKILTAFDRSSWGFKDEAGPSHHPHDSMKIPTQIARRDSDNSSLPTKNRRRTTAMCRDPYRSSGLPVNRRLTGLGHGRHTHSPSRNNNNFTAYRRPMSFNSYSTRSTSFQSTVPSAFPTAPTTRHTTQLTTPMEKRRSIRLVAASTCESLVDRRTIDEKRKSYIRKRASAQSPFFGASSSRVSSSSYKLPPGLINELERGSRGALSPLTSNTVVKPSEDTVQRTKRELPDSLRIRKPSETPTVESPPLFTGSLRKPPKERSFTQRHTVSVATNRGRAQQHERPGSAAYTRHPPGRRSSTRHSVRAQELKSSLNSLTGSRIFEDAEMSESVYSTEEEDIEEYEKRQTVKANHFTLPPLKLSGLKKSKIGSKRDSKREINRTSQREPTPYSLALEHGGKENRSSTYSLNKPATSKAKGKAKVTAVSPSPSPERPKTAIGQRQTRPAYHSRTESRTTNRSSTQRHSQTRPLSRQLSNKSRHSRKSQHLRSQSRQSSTKHGRDHSRSQSSAYPWFDASTLPPPSSIHISKTDKENNGSAVSQKDSIVSFPRDPSGNIIDYALHEDPMIEELASSSIGIRTSNGRISASARASRLAQLHSHPVSKRDTTIGPKSPAHTPSHSASIGLGLSLLGSNLGGTDETPGPESERGRERTPLSILDDGNGASPERERLRVVEGKAKRPVSVEIGEAQRGRSTWGSLKAVMGRERGWTSREEKEMEMEKDRETKAFL</sequence>
<dbReference type="OrthoDB" id="41532at2759"/>
<protein>
    <recommendedName>
        <fullName evidence="4">Dystroglycan-type cadherin-like domain-containing protein</fullName>
    </recommendedName>
</protein>
<feature type="region of interest" description="Disordered" evidence="1">
    <location>
        <begin position="765"/>
        <end position="871"/>
    </location>
</feature>
<feature type="region of interest" description="Disordered" evidence="1">
    <location>
        <begin position="1152"/>
        <end position="1234"/>
    </location>
</feature>
<evidence type="ECO:0000256" key="3">
    <source>
        <dbReference type="SAM" id="SignalP"/>
    </source>
</evidence>
<dbReference type="EMBL" id="MU001881">
    <property type="protein sequence ID" value="KAF2794746.1"/>
    <property type="molecule type" value="Genomic_DNA"/>
</dbReference>
<feature type="region of interest" description="Disordered" evidence="1">
    <location>
        <begin position="1270"/>
        <end position="1292"/>
    </location>
</feature>
<dbReference type="Proteomes" id="UP000799757">
    <property type="component" value="Unassembled WGS sequence"/>
</dbReference>
<dbReference type="SMART" id="SM00736">
    <property type="entry name" value="CADG"/>
    <property type="match status" value="2"/>
</dbReference>
<reference evidence="5" key="1">
    <citation type="journal article" date="2020" name="Stud. Mycol.">
        <title>101 Dothideomycetes genomes: a test case for predicting lifestyles and emergence of pathogens.</title>
        <authorList>
            <person name="Haridas S."/>
            <person name="Albert R."/>
            <person name="Binder M."/>
            <person name="Bloem J."/>
            <person name="Labutti K."/>
            <person name="Salamov A."/>
            <person name="Andreopoulos B."/>
            <person name="Baker S."/>
            <person name="Barry K."/>
            <person name="Bills G."/>
            <person name="Bluhm B."/>
            <person name="Cannon C."/>
            <person name="Castanera R."/>
            <person name="Culley D."/>
            <person name="Daum C."/>
            <person name="Ezra D."/>
            <person name="Gonzalez J."/>
            <person name="Henrissat B."/>
            <person name="Kuo A."/>
            <person name="Liang C."/>
            <person name="Lipzen A."/>
            <person name="Lutzoni F."/>
            <person name="Magnuson J."/>
            <person name="Mondo S."/>
            <person name="Nolan M."/>
            <person name="Ohm R."/>
            <person name="Pangilinan J."/>
            <person name="Park H.-J."/>
            <person name="Ramirez L."/>
            <person name="Alfaro M."/>
            <person name="Sun H."/>
            <person name="Tritt A."/>
            <person name="Yoshinaga Y."/>
            <person name="Zwiers L.-H."/>
            <person name="Turgeon B."/>
            <person name="Goodwin S."/>
            <person name="Spatafora J."/>
            <person name="Crous P."/>
            <person name="Grigoriev I."/>
        </authorList>
    </citation>
    <scope>NUCLEOTIDE SEQUENCE</scope>
    <source>
        <strain evidence="5">CBS 109.77</strain>
    </source>
</reference>
<feature type="compositionally biased region" description="Basic and acidic residues" evidence="1">
    <location>
        <begin position="936"/>
        <end position="949"/>
    </location>
</feature>
<dbReference type="Pfam" id="PF05345">
    <property type="entry name" value="He_PIG"/>
    <property type="match status" value="2"/>
</dbReference>
<feature type="region of interest" description="Disordered" evidence="1">
    <location>
        <begin position="927"/>
        <end position="1116"/>
    </location>
</feature>
<dbReference type="InterPro" id="IPR006644">
    <property type="entry name" value="Cadg"/>
</dbReference>
<feature type="compositionally biased region" description="Low complexity" evidence="1">
    <location>
        <begin position="1182"/>
        <end position="1200"/>
    </location>
</feature>
<evidence type="ECO:0000256" key="1">
    <source>
        <dbReference type="SAM" id="MobiDB-lite"/>
    </source>
</evidence>
<evidence type="ECO:0000313" key="5">
    <source>
        <dbReference type="EMBL" id="KAF2794746.1"/>
    </source>
</evidence>
<feature type="chain" id="PRO_5025482217" description="Dystroglycan-type cadherin-like domain-containing protein" evidence="3">
    <location>
        <begin position="22"/>
        <end position="1292"/>
    </location>
</feature>
<feature type="transmembrane region" description="Helical" evidence="2">
    <location>
        <begin position="452"/>
        <end position="476"/>
    </location>
</feature>
<feature type="signal peptide" evidence="3">
    <location>
        <begin position="1"/>
        <end position="21"/>
    </location>
</feature>
<feature type="compositionally biased region" description="Basic residues" evidence="1">
    <location>
        <begin position="1042"/>
        <end position="1051"/>
    </location>
</feature>
<keyword evidence="2" id="KW-1133">Transmembrane helix</keyword>
<organism evidence="5 6">
    <name type="scientific">Melanomma pulvis-pyrius CBS 109.77</name>
    <dbReference type="NCBI Taxonomy" id="1314802"/>
    <lineage>
        <taxon>Eukaryota</taxon>
        <taxon>Fungi</taxon>
        <taxon>Dikarya</taxon>
        <taxon>Ascomycota</taxon>
        <taxon>Pezizomycotina</taxon>
        <taxon>Dothideomycetes</taxon>
        <taxon>Pleosporomycetidae</taxon>
        <taxon>Pleosporales</taxon>
        <taxon>Melanommataceae</taxon>
        <taxon>Melanomma</taxon>
    </lineage>
</organism>
<keyword evidence="3" id="KW-0732">Signal</keyword>
<feature type="compositionally biased region" description="Basic residues" evidence="1">
    <location>
        <begin position="859"/>
        <end position="870"/>
    </location>
</feature>
<evidence type="ECO:0000256" key="2">
    <source>
        <dbReference type="SAM" id="Phobius"/>
    </source>
</evidence>
<feature type="compositionally biased region" description="Polar residues" evidence="1">
    <location>
        <begin position="433"/>
        <end position="444"/>
    </location>
</feature>
<feature type="compositionally biased region" description="Polar residues" evidence="1">
    <location>
        <begin position="968"/>
        <end position="977"/>
    </location>
</feature>
<dbReference type="GO" id="GO:0005509">
    <property type="term" value="F:calcium ion binding"/>
    <property type="evidence" value="ECO:0007669"/>
    <property type="project" value="InterPro"/>
</dbReference>
<feature type="domain" description="Dystroglycan-type cadherin-like" evidence="4">
    <location>
        <begin position="25"/>
        <end position="120"/>
    </location>
</feature>
<feature type="region of interest" description="Disordered" evidence="1">
    <location>
        <begin position="486"/>
        <end position="564"/>
    </location>
</feature>
<dbReference type="Gene3D" id="2.60.40.10">
    <property type="entry name" value="Immunoglobulins"/>
    <property type="match status" value="4"/>
</dbReference>
<feature type="region of interest" description="Disordered" evidence="1">
    <location>
        <begin position="425"/>
        <end position="448"/>
    </location>
</feature>
<keyword evidence="2" id="KW-0812">Transmembrane</keyword>
<feature type="compositionally biased region" description="Low complexity" evidence="1">
    <location>
        <begin position="685"/>
        <end position="699"/>
    </location>
</feature>
<feature type="compositionally biased region" description="Polar residues" evidence="1">
    <location>
        <begin position="1099"/>
        <end position="1108"/>
    </location>
</feature>
<dbReference type="InterPro" id="IPR015919">
    <property type="entry name" value="Cadherin-like_sf"/>
</dbReference>
<accession>A0A6A6XE85</accession>
<feature type="compositionally biased region" description="Basic and acidic residues" evidence="1">
    <location>
        <begin position="783"/>
        <end position="805"/>
    </location>
</feature>
<keyword evidence="2" id="KW-0472">Membrane</keyword>
<feature type="compositionally biased region" description="Polar residues" evidence="1">
    <location>
        <begin position="550"/>
        <end position="563"/>
    </location>
</feature>
<evidence type="ECO:0000259" key="4">
    <source>
        <dbReference type="SMART" id="SM00736"/>
    </source>
</evidence>
<name>A0A6A6XE85_9PLEO</name>
<feature type="compositionally biased region" description="Polar residues" evidence="1">
    <location>
        <begin position="831"/>
        <end position="843"/>
    </location>
</feature>
<proteinExistence type="predicted"/>
<dbReference type="GO" id="GO:0016020">
    <property type="term" value="C:membrane"/>
    <property type="evidence" value="ECO:0007669"/>
    <property type="project" value="InterPro"/>
</dbReference>
<feature type="domain" description="Dystroglycan-type cadherin-like" evidence="4">
    <location>
        <begin position="125"/>
        <end position="235"/>
    </location>
</feature>
<evidence type="ECO:0000313" key="6">
    <source>
        <dbReference type="Proteomes" id="UP000799757"/>
    </source>
</evidence>
<dbReference type="SUPFAM" id="SSF49313">
    <property type="entry name" value="Cadherin-like"/>
    <property type="match status" value="4"/>
</dbReference>
<feature type="region of interest" description="Disordered" evidence="1">
    <location>
        <begin position="677"/>
        <end position="701"/>
    </location>
</feature>